<sequence>MDCKDGPQYALTLRTVPAAVPAGRQLVKAMLRFRALPELKDDATLVTAELVGNAIRYGQEIVLLLLLDDQRRVVVQVWDADPELPVLRDPEELDEGGRGLLLVKMCADEWGCTPCALGGKIVWAKIK</sequence>
<dbReference type="CDD" id="cd16936">
    <property type="entry name" value="HATPase_RsbW-like"/>
    <property type="match status" value="1"/>
</dbReference>
<evidence type="ECO:0000313" key="4">
    <source>
        <dbReference type="Proteomes" id="UP001501231"/>
    </source>
</evidence>
<accession>A0ABN3JN55</accession>
<keyword evidence="1" id="KW-0418">Kinase</keyword>
<name>A0ABN3JN55_9ACTN</name>
<organism evidence="3 4">
    <name type="scientific">Actinomadura vinacea</name>
    <dbReference type="NCBI Taxonomy" id="115336"/>
    <lineage>
        <taxon>Bacteria</taxon>
        <taxon>Bacillati</taxon>
        <taxon>Actinomycetota</taxon>
        <taxon>Actinomycetes</taxon>
        <taxon>Streptosporangiales</taxon>
        <taxon>Thermomonosporaceae</taxon>
        <taxon>Actinomadura</taxon>
    </lineage>
</organism>
<evidence type="ECO:0000259" key="2">
    <source>
        <dbReference type="Pfam" id="PF13581"/>
    </source>
</evidence>
<reference evidence="3 4" key="1">
    <citation type="journal article" date="2019" name="Int. J. Syst. Evol. Microbiol.">
        <title>The Global Catalogue of Microorganisms (GCM) 10K type strain sequencing project: providing services to taxonomists for standard genome sequencing and annotation.</title>
        <authorList>
            <consortium name="The Broad Institute Genomics Platform"/>
            <consortium name="The Broad Institute Genome Sequencing Center for Infectious Disease"/>
            <person name="Wu L."/>
            <person name="Ma J."/>
        </authorList>
    </citation>
    <scope>NUCLEOTIDE SEQUENCE [LARGE SCALE GENOMIC DNA]</scope>
    <source>
        <strain evidence="3 4">JCM 3325</strain>
    </source>
</reference>
<evidence type="ECO:0000256" key="1">
    <source>
        <dbReference type="ARBA" id="ARBA00022527"/>
    </source>
</evidence>
<dbReference type="RefSeq" id="WP_344592904.1">
    <property type="nucleotide sequence ID" value="NZ_BAAARW010000020.1"/>
</dbReference>
<dbReference type="Proteomes" id="UP001501231">
    <property type="component" value="Unassembled WGS sequence"/>
</dbReference>
<gene>
    <name evidence="3" type="ORF">GCM10010191_56320</name>
</gene>
<dbReference type="Gene3D" id="3.30.565.10">
    <property type="entry name" value="Histidine kinase-like ATPase, C-terminal domain"/>
    <property type="match status" value="1"/>
</dbReference>
<proteinExistence type="predicted"/>
<dbReference type="InterPro" id="IPR036890">
    <property type="entry name" value="HATPase_C_sf"/>
</dbReference>
<dbReference type="EMBL" id="BAAARW010000020">
    <property type="protein sequence ID" value="GAA2434574.1"/>
    <property type="molecule type" value="Genomic_DNA"/>
</dbReference>
<comment type="caution">
    <text evidence="3">The sequence shown here is derived from an EMBL/GenBank/DDBJ whole genome shotgun (WGS) entry which is preliminary data.</text>
</comment>
<keyword evidence="4" id="KW-1185">Reference proteome</keyword>
<protein>
    <recommendedName>
        <fullName evidence="2">Histidine kinase/HSP90-like ATPase domain-containing protein</fullName>
    </recommendedName>
</protein>
<dbReference type="InterPro" id="IPR050267">
    <property type="entry name" value="Anti-sigma-factor_SerPK"/>
</dbReference>
<evidence type="ECO:0000313" key="3">
    <source>
        <dbReference type="EMBL" id="GAA2434574.1"/>
    </source>
</evidence>
<dbReference type="PANTHER" id="PTHR35526">
    <property type="entry name" value="ANTI-SIGMA-F FACTOR RSBW-RELATED"/>
    <property type="match status" value="1"/>
</dbReference>
<dbReference type="Pfam" id="PF13581">
    <property type="entry name" value="HATPase_c_2"/>
    <property type="match status" value="1"/>
</dbReference>
<dbReference type="PANTHER" id="PTHR35526:SF3">
    <property type="entry name" value="ANTI-SIGMA-F FACTOR RSBW"/>
    <property type="match status" value="1"/>
</dbReference>
<keyword evidence="1" id="KW-0808">Transferase</keyword>
<keyword evidence="1" id="KW-0723">Serine/threonine-protein kinase</keyword>
<dbReference type="InterPro" id="IPR003594">
    <property type="entry name" value="HATPase_dom"/>
</dbReference>
<dbReference type="SUPFAM" id="SSF55874">
    <property type="entry name" value="ATPase domain of HSP90 chaperone/DNA topoisomerase II/histidine kinase"/>
    <property type="match status" value="1"/>
</dbReference>
<feature type="domain" description="Histidine kinase/HSP90-like ATPase" evidence="2">
    <location>
        <begin position="17"/>
        <end position="110"/>
    </location>
</feature>